<feature type="transmembrane region" description="Helical" evidence="1">
    <location>
        <begin position="64"/>
        <end position="87"/>
    </location>
</feature>
<dbReference type="GO" id="GO:0004862">
    <property type="term" value="F:cAMP-dependent protein kinase inhibitor activity"/>
    <property type="evidence" value="ECO:0007669"/>
    <property type="project" value="TreeGrafter"/>
</dbReference>
<keyword evidence="1" id="KW-1133">Transmembrane helix</keyword>
<name>A0A813KWA3_POLGL</name>
<comment type="caution">
    <text evidence="3">The sequence shown here is derived from an EMBL/GenBank/DDBJ whole genome shotgun (WGS) entry which is preliminary data.</text>
</comment>
<evidence type="ECO:0000259" key="2">
    <source>
        <dbReference type="PROSITE" id="PS50042"/>
    </source>
</evidence>
<keyword evidence="1" id="KW-0812">Transmembrane</keyword>
<dbReference type="GO" id="GO:0034236">
    <property type="term" value="F:protein kinase A catalytic subunit binding"/>
    <property type="evidence" value="ECO:0007669"/>
    <property type="project" value="TreeGrafter"/>
</dbReference>
<dbReference type="PANTHER" id="PTHR11635">
    <property type="entry name" value="CAMP-DEPENDENT PROTEIN KINASE REGULATORY CHAIN"/>
    <property type="match status" value="1"/>
</dbReference>
<dbReference type="GO" id="GO:0030552">
    <property type="term" value="F:cAMP binding"/>
    <property type="evidence" value="ECO:0007669"/>
    <property type="project" value="TreeGrafter"/>
</dbReference>
<dbReference type="PROSITE" id="PS50042">
    <property type="entry name" value="CNMP_BINDING_3"/>
    <property type="match status" value="2"/>
</dbReference>
<dbReference type="SUPFAM" id="SSF51206">
    <property type="entry name" value="cAMP-binding domain-like"/>
    <property type="match status" value="2"/>
</dbReference>
<dbReference type="InterPro" id="IPR018488">
    <property type="entry name" value="cNMP-bd_CS"/>
</dbReference>
<dbReference type="PROSITE" id="PS00889">
    <property type="entry name" value="CNMP_BINDING_2"/>
    <property type="match status" value="2"/>
</dbReference>
<dbReference type="Pfam" id="PF00027">
    <property type="entry name" value="cNMP_binding"/>
    <property type="match status" value="2"/>
</dbReference>
<dbReference type="InterPro" id="IPR050503">
    <property type="entry name" value="cAMP-dep_PK_reg_su-like"/>
</dbReference>
<dbReference type="PANTHER" id="PTHR11635:SF152">
    <property type="entry name" value="CAMP-DEPENDENT PROTEIN KINASE TYPE I REGULATORY SUBUNIT-RELATED"/>
    <property type="match status" value="1"/>
</dbReference>
<reference evidence="3" key="1">
    <citation type="submission" date="2021-02" db="EMBL/GenBank/DDBJ databases">
        <authorList>
            <person name="Dougan E. K."/>
            <person name="Rhodes N."/>
            <person name="Thang M."/>
            <person name="Chan C."/>
        </authorList>
    </citation>
    <scope>NUCLEOTIDE SEQUENCE</scope>
</reference>
<evidence type="ECO:0000313" key="4">
    <source>
        <dbReference type="Proteomes" id="UP000626109"/>
    </source>
</evidence>
<dbReference type="GO" id="GO:0005829">
    <property type="term" value="C:cytosol"/>
    <property type="evidence" value="ECO:0007669"/>
    <property type="project" value="TreeGrafter"/>
</dbReference>
<sequence length="360" mass="39269">MSFVLRCYGYGSKAGGRKVLTMLESVQPALDNATPLVRSYLKAKPKRAQHASYKKEGAESWQSPSLYCIAALGFILAVELAWLYMLINDSFGFNRALDLDREHFSQILDAFIPWNVKGLAVAALSTVPKGSTIIQQGDCVSDTEPGLFVLEEGLLYAERNVADSSKATQVMQYGKPGDVFGELAVLHHAPRAASVNAVEDSVVWSVSRSVVAASETSTCGLPDQVSVFEAKKNCREARRQFYDGVLKNMELLSPLGKEERAQVIDSLKSCFFAKGKEIMCQGDVGHDFFVLIKGEAVAIKDGVEVATYKPGGYFGELALLSLKPRAATVVAVWFRGSIGFDKLIVTFLCEAAERSEESSH</sequence>
<dbReference type="EMBL" id="CAJNNW010032675">
    <property type="protein sequence ID" value="CAE8714782.1"/>
    <property type="molecule type" value="Genomic_DNA"/>
</dbReference>
<evidence type="ECO:0000256" key="1">
    <source>
        <dbReference type="SAM" id="Phobius"/>
    </source>
</evidence>
<proteinExistence type="predicted"/>
<dbReference type="GO" id="GO:0005952">
    <property type="term" value="C:cAMP-dependent protein kinase complex"/>
    <property type="evidence" value="ECO:0007669"/>
    <property type="project" value="InterPro"/>
</dbReference>
<evidence type="ECO:0000313" key="3">
    <source>
        <dbReference type="EMBL" id="CAE8714782.1"/>
    </source>
</evidence>
<dbReference type="PRINTS" id="PR00103">
    <property type="entry name" value="CAMPKINASE"/>
</dbReference>
<dbReference type="InterPro" id="IPR000595">
    <property type="entry name" value="cNMP-bd_dom"/>
</dbReference>
<dbReference type="Gene3D" id="2.60.120.10">
    <property type="entry name" value="Jelly Rolls"/>
    <property type="match status" value="2"/>
</dbReference>
<gene>
    <name evidence="3" type="ORF">PGLA2088_LOCUS38184</name>
</gene>
<dbReference type="AlphaFoldDB" id="A0A813KWA3"/>
<keyword evidence="1" id="KW-0472">Membrane</keyword>
<organism evidence="3 4">
    <name type="scientific">Polarella glacialis</name>
    <name type="common">Dinoflagellate</name>
    <dbReference type="NCBI Taxonomy" id="89957"/>
    <lineage>
        <taxon>Eukaryota</taxon>
        <taxon>Sar</taxon>
        <taxon>Alveolata</taxon>
        <taxon>Dinophyceae</taxon>
        <taxon>Suessiales</taxon>
        <taxon>Suessiaceae</taxon>
        <taxon>Polarella</taxon>
    </lineage>
</organism>
<dbReference type="InterPro" id="IPR018490">
    <property type="entry name" value="cNMP-bd_dom_sf"/>
</dbReference>
<feature type="domain" description="Cyclic nucleotide-binding" evidence="2">
    <location>
        <begin position="98"/>
        <end position="208"/>
    </location>
</feature>
<dbReference type="Proteomes" id="UP000626109">
    <property type="component" value="Unassembled WGS sequence"/>
</dbReference>
<dbReference type="InterPro" id="IPR014710">
    <property type="entry name" value="RmlC-like_jellyroll"/>
</dbReference>
<feature type="domain" description="Cyclic nucleotide-binding" evidence="2">
    <location>
        <begin position="251"/>
        <end position="331"/>
    </location>
</feature>
<accession>A0A813KWA3</accession>
<dbReference type="SMART" id="SM00100">
    <property type="entry name" value="cNMP"/>
    <property type="match status" value="2"/>
</dbReference>
<dbReference type="CDD" id="cd00038">
    <property type="entry name" value="CAP_ED"/>
    <property type="match status" value="2"/>
</dbReference>
<protein>
    <recommendedName>
        <fullName evidence="2">Cyclic nucleotide-binding domain-containing protein</fullName>
    </recommendedName>
</protein>